<evidence type="ECO:0000313" key="3">
    <source>
        <dbReference type="Proteomes" id="UP001165652"/>
    </source>
</evidence>
<accession>A0ABT5J6V9</accession>
<dbReference type="RefSeq" id="WP_272776211.1">
    <property type="nucleotide sequence ID" value="NZ_JAQQLI010000007.1"/>
</dbReference>
<gene>
    <name evidence="2" type="ORF">PQJ73_06695</name>
</gene>
<feature type="region of interest" description="Disordered" evidence="1">
    <location>
        <begin position="1"/>
        <end position="22"/>
    </location>
</feature>
<reference evidence="2" key="1">
    <citation type="journal article" date="2023" name="Microbiol Resour">
        <title>Genome Sequences of Rhodoplanes serenus and Two Thermotolerant Strains, Rhodoplanes tepidamans and 'Rhodoplanes cryptolactis,' Further Refine the Genus.</title>
        <authorList>
            <person name="Rayyan A.A."/>
            <person name="Kyndt J.A."/>
        </authorList>
    </citation>
    <scope>NUCLEOTIDE SEQUENCE</scope>
    <source>
        <strain evidence="2">DSM 9987</strain>
    </source>
</reference>
<dbReference type="Proteomes" id="UP001165652">
    <property type="component" value="Unassembled WGS sequence"/>
</dbReference>
<dbReference type="EMBL" id="JAQQLI010000007">
    <property type="protein sequence ID" value="MDC7785365.1"/>
    <property type="molecule type" value="Genomic_DNA"/>
</dbReference>
<name>A0ABT5J6V9_RHOTP</name>
<comment type="caution">
    <text evidence="2">The sequence shown here is derived from an EMBL/GenBank/DDBJ whole genome shotgun (WGS) entry which is preliminary data.</text>
</comment>
<evidence type="ECO:0000313" key="2">
    <source>
        <dbReference type="EMBL" id="MDC7785365.1"/>
    </source>
</evidence>
<evidence type="ECO:0000256" key="1">
    <source>
        <dbReference type="SAM" id="MobiDB-lite"/>
    </source>
</evidence>
<protein>
    <submittedName>
        <fullName evidence="2">Uncharacterized protein</fullName>
    </submittedName>
</protein>
<reference evidence="2" key="2">
    <citation type="submission" date="2023-02" db="EMBL/GenBank/DDBJ databases">
        <authorList>
            <person name="Rayyan A."/>
            <person name="Meyer T."/>
            <person name="Kyndt J.A."/>
        </authorList>
    </citation>
    <scope>NUCLEOTIDE SEQUENCE</scope>
    <source>
        <strain evidence="2">DSM 9987</strain>
    </source>
</reference>
<sequence length="47" mass="5193">MSEKIARTEAAKTAEHAAPKGEKAGLFSRAARAMLNSAFNTYYMPRF</sequence>
<organism evidence="2 3">
    <name type="scientific">Rhodoplanes tepidamans</name>
    <name type="common">Rhodoplanes cryptolactis</name>
    <dbReference type="NCBI Taxonomy" id="200616"/>
    <lineage>
        <taxon>Bacteria</taxon>
        <taxon>Pseudomonadati</taxon>
        <taxon>Pseudomonadota</taxon>
        <taxon>Alphaproteobacteria</taxon>
        <taxon>Hyphomicrobiales</taxon>
        <taxon>Nitrobacteraceae</taxon>
        <taxon>Rhodoplanes</taxon>
    </lineage>
</organism>
<proteinExistence type="predicted"/>
<keyword evidence="3" id="KW-1185">Reference proteome</keyword>